<comment type="caution">
    <text evidence="2">The sequence shown here is derived from an EMBL/GenBank/DDBJ whole genome shotgun (WGS) entry which is preliminary data.</text>
</comment>
<proteinExistence type="predicted"/>
<feature type="compositionally biased region" description="Polar residues" evidence="1">
    <location>
        <begin position="78"/>
        <end position="95"/>
    </location>
</feature>
<evidence type="ECO:0000256" key="1">
    <source>
        <dbReference type="SAM" id="MobiDB-lite"/>
    </source>
</evidence>
<gene>
    <name evidence="2" type="ORF">GCM10025778_36740</name>
</gene>
<evidence type="ECO:0000313" key="2">
    <source>
        <dbReference type="EMBL" id="GAA5229135.1"/>
    </source>
</evidence>
<keyword evidence="3" id="KW-1185">Reference proteome</keyword>
<accession>A0ABP9TW75</accession>
<feature type="region of interest" description="Disordered" evidence="1">
    <location>
        <begin position="74"/>
        <end position="95"/>
    </location>
</feature>
<dbReference type="Proteomes" id="UP001501257">
    <property type="component" value="Unassembled WGS sequence"/>
</dbReference>
<reference evidence="3" key="1">
    <citation type="journal article" date="2019" name="Int. J. Syst. Evol. Microbiol.">
        <title>The Global Catalogue of Microorganisms (GCM) 10K type strain sequencing project: providing services to taxonomists for standard genome sequencing and annotation.</title>
        <authorList>
            <consortium name="The Broad Institute Genomics Platform"/>
            <consortium name="The Broad Institute Genome Sequencing Center for Infectious Disease"/>
            <person name="Wu L."/>
            <person name="Ma J."/>
        </authorList>
    </citation>
    <scope>NUCLEOTIDE SEQUENCE [LARGE SCALE GENOMIC DNA]</scope>
    <source>
        <strain evidence="3">JCM 18952</strain>
    </source>
</reference>
<protein>
    <submittedName>
        <fullName evidence="2">Uncharacterized protein</fullName>
    </submittedName>
</protein>
<organism evidence="2 3">
    <name type="scientific">Paeniglutamicibacter antarcticus</name>
    <dbReference type="NCBI Taxonomy" id="494023"/>
    <lineage>
        <taxon>Bacteria</taxon>
        <taxon>Bacillati</taxon>
        <taxon>Actinomycetota</taxon>
        <taxon>Actinomycetes</taxon>
        <taxon>Micrococcales</taxon>
        <taxon>Micrococcaceae</taxon>
        <taxon>Paeniglutamicibacter</taxon>
    </lineage>
</organism>
<dbReference type="EMBL" id="BAABLK010000094">
    <property type="protein sequence ID" value="GAA5229135.1"/>
    <property type="molecule type" value="Genomic_DNA"/>
</dbReference>
<sequence length="95" mass="10128">MIATPHAAKVPIPAYAAALGRESIGMGRTDSPAKPMPEMTIPKMDESSYWLNGNSVRGICSGSAWTPHKFCNGRRIPVTNQGSNPNTSAPTPMNM</sequence>
<name>A0ABP9TW75_9MICC</name>
<evidence type="ECO:0000313" key="3">
    <source>
        <dbReference type="Proteomes" id="UP001501257"/>
    </source>
</evidence>